<feature type="region of interest" description="Disordered" evidence="2">
    <location>
        <begin position="1"/>
        <end position="140"/>
    </location>
</feature>
<evidence type="ECO:0000313" key="4">
    <source>
        <dbReference type="Proteomes" id="UP001296104"/>
    </source>
</evidence>
<feature type="coiled-coil region" evidence="1">
    <location>
        <begin position="207"/>
        <end position="241"/>
    </location>
</feature>
<feature type="compositionally biased region" description="Low complexity" evidence="2">
    <location>
        <begin position="23"/>
        <end position="38"/>
    </location>
</feature>
<feature type="region of interest" description="Disordered" evidence="2">
    <location>
        <begin position="310"/>
        <end position="346"/>
    </location>
</feature>
<comment type="caution">
    <text evidence="3">The sequence shown here is derived from an EMBL/GenBank/DDBJ whole genome shotgun (WGS) entry which is preliminary data.</text>
</comment>
<dbReference type="EMBL" id="CAVMBE010000024">
    <property type="protein sequence ID" value="CAK4008560.1"/>
    <property type="molecule type" value="Genomic_DNA"/>
</dbReference>
<accession>A0AAI8YYK5</accession>
<organism evidence="3 4">
    <name type="scientific">Lecanosticta acicola</name>
    <dbReference type="NCBI Taxonomy" id="111012"/>
    <lineage>
        <taxon>Eukaryota</taxon>
        <taxon>Fungi</taxon>
        <taxon>Dikarya</taxon>
        <taxon>Ascomycota</taxon>
        <taxon>Pezizomycotina</taxon>
        <taxon>Dothideomycetes</taxon>
        <taxon>Dothideomycetidae</taxon>
        <taxon>Mycosphaerellales</taxon>
        <taxon>Mycosphaerellaceae</taxon>
        <taxon>Lecanosticta</taxon>
    </lineage>
</organism>
<reference evidence="3" key="1">
    <citation type="submission" date="2023-11" db="EMBL/GenBank/DDBJ databases">
        <authorList>
            <person name="Alioto T."/>
            <person name="Alioto T."/>
            <person name="Gomez Garrido J."/>
        </authorList>
    </citation>
    <scope>NUCLEOTIDE SEQUENCE</scope>
</reference>
<feature type="compositionally biased region" description="Basic and acidic residues" evidence="2">
    <location>
        <begin position="92"/>
        <end position="103"/>
    </location>
</feature>
<proteinExistence type="predicted"/>
<keyword evidence="1" id="KW-0175">Coiled coil</keyword>
<evidence type="ECO:0000256" key="1">
    <source>
        <dbReference type="SAM" id="Coils"/>
    </source>
</evidence>
<sequence length="346" mass="38389">MAPGDNNKRPPSSISKKNDKSMSSTANSNTDNDQNDNNGLSNRGAVPPTVASQFTRAFEQNGGDNNTKPAASGSSPGPSAPEPASSQHGHRNGGDRSKIENNKKNKQPQHRHTEGQREEPSREDAEDLLGSPSPLSWRRKRESRLHSYIETRVKPLEETMKQLKDSQVTRDNLDEVFQNTIGASLLHEQKCFVETMTNDLISATVASDNAAAEVLQLRREVKEAKAEAEALRSRIEALERSHSQTEFSATSSQLSTRAAVLFALSQTFSLQAAASDNAAEADTHCARAEQMDIAHQSFLMLLDDLKGEENPNIPQLRPEEVIRMAQQRQRDRREEVARSEQRSRQQ</sequence>
<feature type="compositionally biased region" description="Low complexity" evidence="2">
    <location>
        <begin position="69"/>
        <end position="86"/>
    </location>
</feature>
<name>A0AAI8YYK5_9PEZI</name>
<feature type="compositionally biased region" description="Basic and acidic residues" evidence="2">
    <location>
        <begin position="111"/>
        <end position="123"/>
    </location>
</feature>
<protein>
    <submittedName>
        <fullName evidence="3">Uncharacterized protein</fullName>
    </submittedName>
</protein>
<feature type="compositionally biased region" description="Basic and acidic residues" evidence="2">
    <location>
        <begin position="317"/>
        <end position="346"/>
    </location>
</feature>
<evidence type="ECO:0000313" key="3">
    <source>
        <dbReference type="EMBL" id="CAK4008560.1"/>
    </source>
</evidence>
<keyword evidence="4" id="KW-1185">Reference proteome</keyword>
<dbReference type="AlphaFoldDB" id="A0AAI8YYK5"/>
<dbReference type="Proteomes" id="UP001296104">
    <property type="component" value="Unassembled WGS sequence"/>
</dbReference>
<gene>
    <name evidence="3" type="ORF">LECACI_7A004368</name>
</gene>
<evidence type="ECO:0000256" key="2">
    <source>
        <dbReference type="SAM" id="MobiDB-lite"/>
    </source>
</evidence>